<name>A0A364MU93_STELY</name>
<dbReference type="GO" id="GO:0005739">
    <property type="term" value="C:mitochondrion"/>
    <property type="evidence" value="ECO:0007669"/>
    <property type="project" value="TreeGrafter"/>
</dbReference>
<dbReference type="EMBL" id="QGDH01000173">
    <property type="protein sequence ID" value="RAR03644.1"/>
    <property type="molecule type" value="Genomic_DNA"/>
</dbReference>
<dbReference type="SUPFAM" id="SSF56112">
    <property type="entry name" value="Protein kinase-like (PK-like)"/>
    <property type="match status" value="1"/>
</dbReference>
<accession>A0A364MU93</accession>
<feature type="compositionally biased region" description="Low complexity" evidence="4">
    <location>
        <begin position="709"/>
        <end position="721"/>
    </location>
</feature>
<feature type="compositionally biased region" description="Acidic residues" evidence="4">
    <location>
        <begin position="1083"/>
        <end position="1095"/>
    </location>
</feature>
<keyword evidence="3" id="KW-0862">Zinc</keyword>
<dbReference type="InterPro" id="IPR008551">
    <property type="entry name" value="TANGO2"/>
</dbReference>
<dbReference type="Gene3D" id="3.30.40.10">
    <property type="entry name" value="Zinc/RING finger domain, C3HC4 (zinc finger)"/>
    <property type="match status" value="1"/>
</dbReference>
<feature type="compositionally biased region" description="Pro residues" evidence="4">
    <location>
        <begin position="1107"/>
        <end position="1121"/>
    </location>
</feature>
<feature type="region of interest" description="Disordered" evidence="4">
    <location>
        <begin position="691"/>
        <end position="733"/>
    </location>
</feature>
<evidence type="ECO:0000256" key="4">
    <source>
        <dbReference type="SAM" id="MobiDB-lite"/>
    </source>
</evidence>
<dbReference type="SMART" id="SM00744">
    <property type="entry name" value="RINGv"/>
    <property type="match status" value="1"/>
</dbReference>
<organism evidence="6 7">
    <name type="scientific">Stemphylium lycopersici</name>
    <name type="common">Tomato gray leaf spot disease fungus</name>
    <name type="synonym">Thyrospora lycopersici</name>
    <dbReference type="NCBI Taxonomy" id="183478"/>
    <lineage>
        <taxon>Eukaryota</taxon>
        <taxon>Fungi</taxon>
        <taxon>Dikarya</taxon>
        <taxon>Ascomycota</taxon>
        <taxon>Pezizomycotina</taxon>
        <taxon>Dothideomycetes</taxon>
        <taxon>Pleosporomycetidae</taxon>
        <taxon>Pleosporales</taxon>
        <taxon>Pleosporineae</taxon>
        <taxon>Pleosporaceae</taxon>
        <taxon>Stemphylium</taxon>
    </lineage>
</organism>
<evidence type="ECO:0000256" key="3">
    <source>
        <dbReference type="ARBA" id="ARBA00022833"/>
    </source>
</evidence>
<dbReference type="Pfam" id="PF05742">
    <property type="entry name" value="TANGO2"/>
    <property type="match status" value="1"/>
</dbReference>
<dbReference type="PROSITE" id="PS51292">
    <property type="entry name" value="ZF_RING_CH"/>
    <property type="match status" value="1"/>
</dbReference>
<feature type="region of interest" description="Disordered" evidence="4">
    <location>
        <begin position="506"/>
        <end position="572"/>
    </location>
</feature>
<dbReference type="PANTHER" id="PTHR36091:SF2">
    <property type="entry name" value="AMINOGLYCOSIDE PHOSPHOTRANSFERASE DOMAIN-CONTAINING PROTEIN"/>
    <property type="match status" value="1"/>
</dbReference>
<feature type="compositionally biased region" description="Gly residues" evidence="4">
    <location>
        <begin position="449"/>
        <end position="459"/>
    </location>
</feature>
<dbReference type="SUPFAM" id="SSF57850">
    <property type="entry name" value="RING/U-box"/>
    <property type="match status" value="1"/>
</dbReference>
<feature type="domain" description="RING-CH-type" evidence="5">
    <location>
        <begin position="769"/>
        <end position="844"/>
    </location>
</feature>
<keyword evidence="7" id="KW-1185">Reference proteome</keyword>
<feature type="compositionally biased region" description="Low complexity" evidence="4">
    <location>
        <begin position="622"/>
        <end position="640"/>
    </location>
</feature>
<evidence type="ECO:0000259" key="5">
    <source>
        <dbReference type="PROSITE" id="PS51292"/>
    </source>
</evidence>
<evidence type="ECO:0000256" key="1">
    <source>
        <dbReference type="ARBA" id="ARBA00022723"/>
    </source>
</evidence>
<dbReference type="GO" id="GO:0008270">
    <property type="term" value="F:zinc ion binding"/>
    <property type="evidence" value="ECO:0007669"/>
    <property type="project" value="UniProtKB-KW"/>
</dbReference>
<sequence>MCIAILTTAHPDYPFILLNNRDEYLHRPTAEATWWPSPNEHVLGGYDLHRPAHGTWLGVTRQGRIAVLTNYREEDQSIVEGARSRGVIPNAWLKSDPAKKESTDEFAKRMIEEDGVEGVGGFSLCYGFVQDVIKGKGLAIVSNRTPDVQGVIHLLQKPDETKALSNAAYSDRSWPKVIKGEDWTRTAIAASVAAHESRHQLIHRLLDILSTNTMPQKKENEEWDMYLNQLRHSVFIPAIGRDHLDEHKMPAHEVGDVVKNKAVDATSGCYGTQKSIVVLCDRQGKVTYFERTFYDGDARPIEKGKGDRMFEYQIEGTLIATPSGPFLFSQDSTPDSDFTNNYSRQVHTLTTAAMCIVFFNSHPENRRQHCVVQYHCAHEGCPGLFESHHKFLLESSCADCGECLKEDGVQVDPDVVPVRYYSPVEHFEIECVGLEGYVRVVKRGEEANGKGGDGGGGGWAKYMGLGESGSAEKRKEEDGEEMAGKEDDWRSYKSLSDVDSVTSHWRLDEVDTSPEPVLDAVSSPARQQEPDLYEEELRAPSTRQSQYEADPKETHGASVAYQPTVRSPSPETTMHRNLVNEQLAKLPRHIAHTREHSPSAFDTTGPLAAGSPAPRAPPAPSATPGQQWFYSPPSLHGLPGLYPPPGLHPQSHPPPDAGVYHHDSRIVYTTVAELIDLGKWCSTLLPHLGHRPPKMASLPPQRPTSQHRPSQPAESSSPQQDQADRTNSLSSHSIDSQTLLLNTPPAQQTIPALHEQQEAPAQHAAPQQEEDDEPRKCWICFNDETEDDETTSEWRNPCACSLVAHEKCLLDWIADMEAPNVRRRAGTSAGKILCPQCKSEIKLQRPRSYVVDAVRGVERLAGSLLLPGFALATGTALYSTLTLSGTATIYQIFGTEDALQILGPLYETPDRRVDSVVLQWLEHLRQHWRLDLGLPLIPTVLVASRTSFADSFLPFLPLIFFVSSGQPNDEMLQLEWPPSAAFSFAALPYIRGMYNAYYERVWLPREQQWLKEIQPRAGEDMGADGQIQDDHDHDHDHEGDAEVVEEVEIELDFDIFADWNGGDADNNDAPENPRGPLAHEPQPEQDENDDEEDAEVPNLVNVGPQLNPAPPPNVPMQPPAQRPRRVRRERGVTFSTTSLADTILGALIFPTIAAAMGELLRLTLPTAWVTPATGSPAVSWLGGWLSNGGKVGDVGKPTGFLQTRWGRSIVAVSSSQNDDYEDFYRYTSGRWLWDEQEQLRKRYRRFNVPALCQIACESVGARECTSMSKMAEGESNKVFRLVMDNGEVVIARVPMPNIGPTRLIMASEVASMDFARTVLEIPVPKVLAWSGVVENPVGSEYMLMEEARGVRLKELWDDMEFTNVVKVIEDVAAIHSKFSAVEFTRHGNLYLANDAFTGCEKAVVASDVPQSLKQDVETRFVIGPVTEKDFWRAEQASVSIDRGPWTSPALYLEAIGKREIAWLTQHAQHTKSKLQKDLTFVSKDQHDPSAHIALYEKFLKIAPYLVPEGRLSSPTLWQRDMTHNIFVEDNRISSVIDWRDCRIGPQFLQARHPQLVRYSGEMMTDLPEDFETLTDKEEEARIWSQVEKTLVLLTYETHSKHLSALLEQIERVPQMQNRRDTVDMSGSTWESGLIPLRQCLIRVARHWDEIAPDTPCPIDFTAKEIEEYHRDGEGWNEYADFWDRMQGFVGRDGWTAHGNYDRALEVFADIKNRARQTCSAKEWLKFDKATRWPETRG</sequence>
<keyword evidence="1" id="KW-0479">Metal-binding</keyword>
<evidence type="ECO:0000313" key="7">
    <source>
        <dbReference type="Proteomes" id="UP000249619"/>
    </source>
</evidence>
<proteinExistence type="predicted"/>
<dbReference type="InterPro" id="IPR051035">
    <property type="entry name" value="Mito_inheritance_9"/>
</dbReference>
<feature type="compositionally biased region" description="Basic and acidic residues" evidence="4">
    <location>
        <begin position="470"/>
        <end position="488"/>
    </location>
</feature>
<keyword evidence="2" id="KW-0863">Zinc-finger</keyword>
<evidence type="ECO:0000256" key="2">
    <source>
        <dbReference type="ARBA" id="ARBA00022771"/>
    </source>
</evidence>
<feature type="region of interest" description="Disordered" evidence="4">
    <location>
        <begin position="1019"/>
        <end position="1039"/>
    </location>
</feature>
<protein>
    <submittedName>
        <fullName evidence="6">Duf833 domain-containing protein</fullName>
    </submittedName>
</protein>
<evidence type="ECO:0000313" key="6">
    <source>
        <dbReference type="EMBL" id="RAR03644.1"/>
    </source>
</evidence>
<dbReference type="Pfam" id="PF12906">
    <property type="entry name" value="RINGv"/>
    <property type="match status" value="1"/>
</dbReference>
<comment type="caution">
    <text evidence="6">The sequence shown here is derived from an EMBL/GenBank/DDBJ whole genome shotgun (WGS) entry which is preliminary data.</text>
</comment>
<feature type="compositionally biased region" description="Basic and acidic residues" evidence="4">
    <location>
        <begin position="1028"/>
        <end position="1039"/>
    </location>
</feature>
<dbReference type="Proteomes" id="UP000249619">
    <property type="component" value="Unassembled WGS sequence"/>
</dbReference>
<dbReference type="InterPro" id="IPR011016">
    <property type="entry name" value="Znf_RING-CH"/>
</dbReference>
<feature type="region of interest" description="Disordered" evidence="4">
    <location>
        <begin position="595"/>
        <end position="658"/>
    </location>
</feature>
<feature type="compositionally biased region" description="Pro residues" evidence="4">
    <location>
        <begin position="641"/>
        <end position="656"/>
    </location>
</feature>
<feature type="compositionally biased region" description="Low complexity" evidence="4">
    <location>
        <begin position="1058"/>
        <end position="1069"/>
    </location>
</feature>
<reference evidence="7" key="1">
    <citation type="submission" date="2018-05" db="EMBL/GenBank/DDBJ databases">
        <title>Draft genome sequence of Stemphylium lycopersici strain CIDEFI 213.</title>
        <authorList>
            <person name="Medina R."/>
            <person name="Franco M.E.E."/>
            <person name="Lucentini C.G."/>
            <person name="Saparrat M.C.N."/>
            <person name="Balatti P.A."/>
        </authorList>
    </citation>
    <scope>NUCLEOTIDE SEQUENCE [LARGE SCALE GENOMIC DNA]</scope>
    <source>
        <strain evidence="7">CIDEFI 213</strain>
    </source>
</reference>
<dbReference type="InterPro" id="IPR013083">
    <property type="entry name" value="Znf_RING/FYVE/PHD"/>
</dbReference>
<gene>
    <name evidence="6" type="ORF">DDE83_008125</name>
</gene>
<dbReference type="PANTHER" id="PTHR36091">
    <property type="entry name" value="ALTERED INHERITANCE OF MITOCHONDRIA PROTEIN 9, MITOCHONDRIAL"/>
    <property type="match status" value="1"/>
</dbReference>
<feature type="region of interest" description="Disordered" evidence="4">
    <location>
        <begin position="1058"/>
        <end position="1128"/>
    </location>
</feature>
<dbReference type="InterPro" id="IPR011009">
    <property type="entry name" value="Kinase-like_dom_sf"/>
</dbReference>
<feature type="region of interest" description="Disordered" evidence="4">
    <location>
        <begin position="446"/>
        <end position="488"/>
    </location>
</feature>